<organism evidence="1 2">
    <name type="scientific">Halobium palmae</name>
    <dbReference type="NCBI Taxonomy" id="1776492"/>
    <lineage>
        <taxon>Archaea</taxon>
        <taxon>Methanobacteriati</taxon>
        <taxon>Methanobacteriota</taxon>
        <taxon>Stenosarchaea group</taxon>
        <taxon>Halobacteria</taxon>
        <taxon>Halobacteriales</taxon>
        <taxon>Haloferacaceae</taxon>
        <taxon>Halobium</taxon>
    </lineage>
</organism>
<dbReference type="InterPro" id="IPR036694">
    <property type="entry name" value="Dodecin-like_sf"/>
</dbReference>
<dbReference type="Gene3D" id="3.30.1660.10">
    <property type="entry name" value="Flavin-binding protein dodecin"/>
    <property type="match status" value="1"/>
</dbReference>
<dbReference type="InterPro" id="IPR009923">
    <property type="entry name" value="Dodecin"/>
</dbReference>
<comment type="caution">
    <text evidence="1">The sequence shown here is derived from an EMBL/GenBank/DDBJ whole genome shotgun (WGS) entry which is preliminary data.</text>
</comment>
<evidence type="ECO:0000313" key="1">
    <source>
        <dbReference type="EMBL" id="MFC6724517.1"/>
    </source>
</evidence>
<dbReference type="InterPro" id="IPR025543">
    <property type="entry name" value="Dodecin-like"/>
</dbReference>
<dbReference type="PANTHER" id="PTHR39324">
    <property type="entry name" value="CALCIUM DODECIN"/>
    <property type="match status" value="1"/>
</dbReference>
<protein>
    <submittedName>
        <fullName evidence="1">Dodecin family protein</fullName>
    </submittedName>
</protein>
<dbReference type="AlphaFoldDB" id="A0ABD5RZ39"/>
<proteinExistence type="predicted"/>
<sequence>MTAIKVIKVIGTSAESWEDAAREAVRRAGESVDDVRGIEIEKWTATVEDDDITEYKVTSEIAFPVREREQ</sequence>
<evidence type="ECO:0000313" key="2">
    <source>
        <dbReference type="Proteomes" id="UP001596328"/>
    </source>
</evidence>
<dbReference type="Proteomes" id="UP001596328">
    <property type="component" value="Unassembled WGS sequence"/>
</dbReference>
<reference evidence="1 2" key="1">
    <citation type="journal article" date="2019" name="Int. J. Syst. Evol. Microbiol.">
        <title>The Global Catalogue of Microorganisms (GCM) 10K type strain sequencing project: providing services to taxonomists for standard genome sequencing and annotation.</title>
        <authorList>
            <consortium name="The Broad Institute Genomics Platform"/>
            <consortium name="The Broad Institute Genome Sequencing Center for Infectious Disease"/>
            <person name="Wu L."/>
            <person name="Ma J."/>
        </authorList>
    </citation>
    <scope>NUCLEOTIDE SEQUENCE [LARGE SCALE GENOMIC DNA]</scope>
    <source>
        <strain evidence="1 2">NBRC 111368</strain>
    </source>
</reference>
<name>A0ABD5RZ39_9EURY</name>
<keyword evidence="2" id="KW-1185">Reference proteome</keyword>
<dbReference type="PANTHER" id="PTHR39324:SF1">
    <property type="entry name" value="CALCIUM DODECIN"/>
    <property type="match status" value="1"/>
</dbReference>
<dbReference type="SUPFAM" id="SSF89807">
    <property type="entry name" value="Dodecin-like"/>
    <property type="match status" value="1"/>
</dbReference>
<accession>A0ABD5RZ39</accession>
<dbReference type="Pfam" id="PF07311">
    <property type="entry name" value="Dodecin"/>
    <property type="match status" value="1"/>
</dbReference>
<dbReference type="EMBL" id="JBHSWU010000203">
    <property type="protein sequence ID" value="MFC6724517.1"/>
    <property type="molecule type" value="Genomic_DNA"/>
</dbReference>
<gene>
    <name evidence="1" type="ORF">ACFQE1_09045</name>
</gene>